<comment type="caution">
    <text evidence="2">The sequence shown here is derived from an EMBL/GenBank/DDBJ whole genome shotgun (WGS) entry which is preliminary data.</text>
</comment>
<evidence type="ECO:0000313" key="2">
    <source>
        <dbReference type="EMBL" id="MCW1916646.1"/>
    </source>
</evidence>
<keyword evidence="3" id="KW-1185">Reference proteome</keyword>
<dbReference type="RefSeq" id="WP_264516227.1">
    <property type="nucleotide sequence ID" value="NZ_JAPDDR010000017.1"/>
</dbReference>
<comment type="similarity">
    <text evidence="1">Belongs to the short-chain dehydrogenases/reductases (SDR) family.</text>
</comment>
<dbReference type="InterPro" id="IPR036291">
    <property type="entry name" value="NAD(P)-bd_dom_sf"/>
</dbReference>
<dbReference type="SUPFAM" id="SSF51735">
    <property type="entry name" value="NAD(P)-binding Rossmann-fold domains"/>
    <property type="match status" value="1"/>
</dbReference>
<dbReference type="PANTHER" id="PTHR42760:SF129">
    <property type="entry name" value="OXIDOREDUCTASE"/>
    <property type="match status" value="1"/>
</dbReference>
<dbReference type="PRINTS" id="PR00081">
    <property type="entry name" value="GDHRDH"/>
</dbReference>
<dbReference type="PANTHER" id="PTHR42760">
    <property type="entry name" value="SHORT-CHAIN DEHYDROGENASES/REDUCTASES FAMILY MEMBER"/>
    <property type="match status" value="1"/>
</dbReference>
<dbReference type="InterPro" id="IPR002347">
    <property type="entry name" value="SDR_fam"/>
</dbReference>
<accession>A0ABT3G9X5</accession>
<dbReference type="InterPro" id="IPR020904">
    <property type="entry name" value="Sc_DH/Rdtase_CS"/>
</dbReference>
<name>A0ABT3G9X5_9BACT</name>
<sequence>MAARKRKRVAIVTGAVNGIGRGIAKRLAEDGWEVVAADLKPGRKSAGIHPLATDVRSEAAIKELVEGTRKSFGWIDAIVSNAGVSEFRSLAECTLEDWNRVIATNLTPAFLLAKEAEKDLKKSKGAMILVASTRAHMSEPDTHAYSATKGGLVALTHSLAISMGPEVRVNCISPGWIDVSGGKLSKEDHEQHPAGRVGRPEDIGAAVAFLLSEAGFITGAELVVDGGMTRKMIYR</sequence>
<dbReference type="Gene3D" id="3.40.50.720">
    <property type="entry name" value="NAD(P)-binding Rossmann-like Domain"/>
    <property type="match status" value="1"/>
</dbReference>
<dbReference type="PRINTS" id="PR00080">
    <property type="entry name" value="SDRFAMILY"/>
</dbReference>
<dbReference type="EMBL" id="JAPDDR010000017">
    <property type="protein sequence ID" value="MCW1916646.1"/>
    <property type="molecule type" value="Genomic_DNA"/>
</dbReference>
<dbReference type="Proteomes" id="UP001165653">
    <property type="component" value="Unassembled WGS sequence"/>
</dbReference>
<proteinExistence type="inferred from homology"/>
<protein>
    <submittedName>
        <fullName evidence="2">SDR family oxidoreductase</fullName>
    </submittedName>
</protein>
<reference evidence="2" key="1">
    <citation type="submission" date="2022-10" db="EMBL/GenBank/DDBJ databases">
        <title>Luteolibacter sp. GHJ8, whole genome shotgun sequencing project.</title>
        <authorList>
            <person name="Zhao G."/>
            <person name="Shen L."/>
        </authorList>
    </citation>
    <scope>NUCLEOTIDE SEQUENCE</scope>
    <source>
        <strain evidence="2">GHJ8</strain>
    </source>
</reference>
<evidence type="ECO:0000256" key="1">
    <source>
        <dbReference type="ARBA" id="ARBA00006484"/>
    </source>
</evidence>
<dbReference type="Pfam" id="PF13561">
    <property type="entry name" value="adh_short_C2"/>
    <property type="match status" value="1"/>
</dbReference>
<organism evidence="2 3">
    <name type="scientific">Luteolibacter rhizosphaerae</name>
    <dbReference type="NCBI Taxonomy" id="2989719"/>
    <lineage>
        <taxon>Bacteria</taxon>
        <taxon>Pseudomonadati</taxon>
        <taxon>Verrucomicrobiota</taxon>
        <taxon>Verrucomicrobiia</taxon>
        <taxon>Verrucomicrobiales</taxon>
        <taxon>Verrucomicrobiaceae</taxon>
        <taxon>Luteolibacter</taxon>
    </lineage>
</organism>
<dbReference type="PROSITE" id="PS00061">
    <property type="entry name" value="ADH_SHORT"/>
    <property type="match status" value="1"/>
</dbReference>
<gene>
    <name evidence="2" type="ORF">OJ996_23870</name>
</gene>
<evidence type="ECO:0000313" key="3">
    <source>
        <dbReference type="Proteomes" id="UP001165653"/>
    </source>
</evidence>